<evidence type="ECO:0000259" key="6">
    <source>
        <dbReference type="Pfam" id="PF13870"/>
    </source>
</evidence>
<dbReference type="GO" id="GO:0036064">
    <property type="term" value="C:ciliary basal body"/>
    <property type="evidence" value="ECO:0007669"/>
    <property type="project" value="TreeGrafter"/>
</dbReference>
<reference evidence="7" key="1">
    <citation type="submission" date="2020-05" db="UniProtKB">
        <authorList>
            <consortium name="EnsemblMetazoa"/>
        </authorList>
    </citation>
    <scope>IDENTIFICATION</scope>
    <source>
        <strain evidence="7">TTRI</strain>
    </source>
</reference>
<feature type="region of interest" description="Disordered" evidence="5">
    <location>
        <begin position="642"/>
        <end position="673"/>
    </location>
</feature>
<feature type="coiled-coil region" evidence="4">
    <location>
        <begin position="1080"/>
        <end position="1107"/>
    </location>
</feature>
<dbReference type="EnsemblMetazoa" id="GAUT023396-RA">
    <property type="protein sequence ID" value="GAUT023396-PA"/>
    <property type="gene ID" value="GAUT023396"/>
</dbReference>
<feature type="coiled-coil region" evidence="4">
    <location>
        <begin position="352"/>
        <end position="390"/>
    </location>
</feature>
<dbReference type="InterPro" id="IPR051885">
    <property type="entry name" value="CC_CF"/>
</dbReference>
<dbReference type="PANTHER" id="PTHR15654">
    <property type="entry name" value="COILED-COIL DOMAIN-CONTAINING PROTEIN 113-RELATED"/>
    <property type="match status" value="1"/>
</dbReference>
<dbReference type="PANTHER" id="PTHR15654:SF1">
    <property type="entry name" value="COILED-COIL DOMAIN-CONTAINING PROTEIN 96"/>
    <property type="match status" value="1"/>
</dbReference>
<feature type="compositionally biased region" description="Acidic residues" evidence="5">
    <location>
        <begin position="603"/>
        <end position="613"/>
    </location>
</feature>
<evidence type="ECO:0000256" key="1">
    <source>
        <dbReference type="ARBA" id="ARBA00004138"/>
    </source>
</evidence>
<feature type="region of interest" description="Disordered" evidence="5">
    <location>
        <begin position="1"/>
        <end position="76"/>
    </location>
</feature>
<evidence type="ECO:0000313" key="7">
    <source>
        <dbReference type="EnsemblMetazoa" id="GAUT023396-PA"/>
    </source>
</evidence>
<dbReference type="GO" id="GO:0005930">
    <property type="term" value="C:axoneme"/>
    <property type="evidence" value="ECO:0007669"/>
    <property type="project" value="TreeGrafter"/>
</dbReference>
<dbReference type="AlphaFoldDB" id="A0A1A9V266"/>
<feature type="coiled-coil region" evidence="4">
    <location>
        <begin position="495"/>
        <end position="562"/>
    </location>
</feature>
<evidence type="ECO:0000256" key="3">
    <source>
        <dbReference type="ARBA" id="ARBA00023273"/>
    </source>
</evidence>
<evidence type="ECO:0000256" key="2">
    <source>
        <dbReference type="ARBA" id="ARBA00023054"/>
    </source>
</evidence>
<feature type="coiled-coil region" evidence="4">
    <location>
        <begin position="875"/>
        <end position="909"/>
    </location>
</feature>
<feature type="domain" description="CCDC113/CCDC96 coiled-coil" evidence="6">
    <location>
        <begin position="937"/>
        <end position="1102"/>
    </location>
</feature>
<keyword evidence="3" id="KW-0966">Cell projection</keyword>
<feature type="coiled-coil region" evidence="4">
    <location>
        <begin position="977"/>
        <end position="1046"/>
    </location>
</feature>
<feature type="compositionally biased region" description="Acidic residues" evidence="5">
    <location>
        <begin position="52"/>
        <end position="63"/>
    </location>
</feature>
<name>A0A1A9V266_GLOAU</name>
<accession>A0A1A9V266</accession>
<sequence length="1119" mass="130933">MHRRATGPKRKVSAVYKFVRRDTESQSSDEDDDDETDDESLDYSTDVSVKEDDIETDEDIDLDTDTKSEEDLEPGELDYVKQKTLIPEEDFFKLLGSFPSLSDFLEESEDMEAEGKIEVIEEEEESIDYEKGTFVDPLTGEVRNKIITGPREYGKEAQERSETKIESITVPATAQDIEPEIMSRPGSDDFWYEELDALYRSEEEAAEIGLKKEEEESNIEAMFADKVEETVLITAHFDFEAWQKIEETRIIEESIVELLVDVIKISIESSERDNANNQLYNNLNKNKLIKEFLKLRNEQENENWLRKHLNRKCVEHYNRKKLYRTITEESAKVANYYNQKLYEQMIRLDNLLSEEKAVKAKTENLILQLRKELEDLKALNQNELENFENMILHNIIPGDCIHLRNSMRRLLDDMARERKNISLLHRKIIAKQHIILTTKKKVADAEDLGEGLNIKREKDLEKMRNALNKDIGEITHMRKKRSILVQQTATQREALKEFYEQRELMRGKLDSLTRKRMSLRQQIRNATLQSGLLSKPLLIIDHEDAIKRVEDLNEIIENLRTMSAKGDNDDESSTTSLPSSTESTSENVEEKEQESKAVSQDLYDSDEEPSDDEDKEIAAYLLQQELVMEPDFFEMLGVIPNLDDISEDGTTEVSTEYSPKELEEGEDGTLDKGRFVDPTTGASIILENVDQPEKEEQLESQQAAPEVVEEEESAEMISDLDLVFMDEEEDVDLLKHADGGEALEIFLEMEVGKEAPREVTIDWEALFLEEQKREQQIAVQFIDELINRVVNLAEFVTPENFLRQNINKRKIMAEIKENIFDMSIEERMKSFLNRKVVEYYKRKKSFRPLMPDNPKTLMAEKEKFSQSLNRLDFLLDKESKTLDKKNCTVRELESEIKESRAKATQEIEDFEYLVKKTVGRDSRPRLNSLIDNELRKMSRVRKEINEIRFKMLTKQHTEVWLQKKLAEFATPHTAINIKELENMIISVNHELTKLRVRCRADIHDMAHYKEKQKMLTNTIVNQKLALEELEEEKRLCRNRLFELKSQRTRIRTEMQTISFQTCMLGRPILMLDYDETVKIINTKRDEVAKLRMRFHNLQEEVRKIENRCPIDMNAQKDKI</sequence>
<dbReference type="Pfam" id="PF13870">
    <property type="entry name" value="CCDC113_CCDC96_CC"/>
    <property type="match status" value="2"/>
</dbReference>
<dbReference type="InterPro" id="IPR025254">
    <property type="entry name" value="CCDC113/CCDC96_CC"/>
</dbReference>
<organism evidence="7 8">
    <name type="scientific">Glossina austeni</name>
    <name type="common">Savannah tsetse fly</name>
    <dbReference type="NCBI Taxonomy" id="7395"/>
    <lineage>
        <taxon>Eukaryota</taxon>
        <taxon>Metazoa</taxon>
        <taxon>Ecdysozoa</taxon>
        <taxon>Arthropoda</taxon>
        <taxon>Hexapoda</taxon>
        <taxon>Insecta</taxon>
        <taxon>Pterygota</taxon>
        <taxon>Neoptera</taxon>
        <taxon>Endopterygota</taxon>
        <taxon>Diptera</taxon>
        <taxon>Brachycera</taxon>
        <taxon>Muscomorpha</taxon>
        <taxon>Hippoboscoidea</taxon>
        <taxon>Glossinidae</taxon>
        <taxon>Glossina</taxon>
    </lineage>
</organism>
<comment type="subcellular location">
    <subcellularLocation>
        <location evidence="1">Cell projection</location>
        <location evidence="1">Cilium</location>
    </subcellularLocation>
</comment>
<feature type="domain" description="CCDC113/CCDC96 coiled-coil" evidence="6">
    <location>
        <begin position="456"/>
        <end position="561"/>
    </location>
</feature>
<dbReference type="GO" id="GO:0060271">
    <property type="term" value="P:cilium assembly"/>
    <property type="evidence" value="ECO:0007669"/>
    <property type="project" value="TreeGrafter"/>
</dbReference>
<keyword evidence="2 4" id="KW-0175">Coiled coil</keyword>
<dbReference type="STRING" id="7395.A0A1A9V266"/>
<feature type="compositionally biased region" description="Low complexity" evidence="5">
    <location>
        <begin position="573"/>
        <end position="586"/>
    </location>
</feature>
<dbReference type="Proteomes" id="UP000078200">
    <property type="component" value="Unassembled WGS sequence"/>
</dbReference>
<proteinExistence type="predicted"/>
<evidence type="ECO:0000313" key="8">
    <source>
        <dbReference type="Proteomes" id="UP000078200"/>
    </source>
</evidence>
<feature type="compositionally biased region" description="Basic residues" evidence="5">
    <location>
        <begin position="1"/>
        <end position="12"/>
    </location>
</feature>
<evidence type="ECO:0000256" key="4">
    <source>
        <dbReference type="SAM" id="Coils"/>
    </source>
</evidence>
<feature type="compositionally biased region" description="Acidic residues" evidence="5">
    <location>
        <begin position="27"/>
        <end position="41"/>
    </location>
</feature>
<dbReference type="VEuPathDB" id="VectorBase:GAUT023396"/>
<feature type="region of interest" description="Disordered" evidence="5">
    <location>
        <begin position="563"/>
        <end position="613"/>
    </location>
</feature>
<keyword evidence="8" id="KW-1185">Reference proteome</keyword>
<protein>
    <recommendedName>
        <fullName evidence="6">CCDC113/CCDC96 coiled-coil domain-containing protein</fullName>
    </recommendedName>
</protein>
<evidence type="ECO:0000256" key="5">
    <source>
        <dbReference type="SAM" id="MobiDB-lite"/>
    </source>
</evidence>